<protein>
    <submittedName>
        <fullName evidence="1">Uncharacterized protein</fullName>
    </submittedName>
</protein>
<gene>
    <name evidence="1" type="ORF">LCIVAC01_01650</name>
</gene>
<proteinExistence type="predicted"/>
<reference evidence="1" key="1">
    <citation type="journal article" date="2019" name="MBio">
        <title>Virus Genomes from Deep Sea Sediments Expand the Ocean Megavirome and Support Independent Origins of Viral Gigantism.</title>
        <authorList>
            <person name="Backstrom D."/>
            <person name="Yutin N."/>
            <person name="Jorgensen S.L."/>
            <person name="Dharamshi J."/>
            <person name="Homa F."/>
            <person name="Zaremba-Niedwiedzka K."/>
            <person name="Spang A."/>
            <person name="Wolf Y.I."/>
            <person name="Koonin E.V."/>
            <person name="Ettema T.J."/>
        </authorList>
    </citation>
    <scope>NUCLEOTIDE SEQUENCE</scope>
</reference>
<sequence>MRENIKYDNEYDNTIVVEILEGEYSGKYKVEIDLPKTEGKFCFMEVFPLVPSEDNEPGTDYLTIIRSILKI</sequence>
<dbReference type="EMBL" id="MK500319">
    <property type="protein sequence ID" value="QBK85356.1"/>
    <property type="molecule type" value="Genomic_DNA"/>
</dbReference>
<name>A0A481YSC1_9VIRU</name>
<accession>A0A481YSC1</accession>
<organism evidence="1">
    <name type="scientific">Iridovirus LCIVAC01</name>
    <dbReference type="NCBI Taxonomy" id="2506607"/>
    <lineage>
        <taxon>Viruses</taxon>
        <taxon>Varidnaviria</taxon>
        <taxon>Bamfordvirae</taxon>
        <taxon>Nucleocytoviricota</taxon>
        <taxon>Megaviricetes</taxon>
        <taxon>Pimascovirales</taxon>
        <taxon>Pimascovirales incertae sedis</taxon>
        <taxon>Iridoviridae</taxon>
    </lineage>
</organism>
<evidence type="ECO:0000313" key="1">
    <source>
        <dbReference type="EMBL" id="QBK85356.1"/>
    </source>
</evidence>